<evidence type="ECO:0000313" key="2">
    <source>
        <dbReference type="EMBL" id="RPA93356.1"/>
    </source>
</evidence>
<feature type="compositionally biased region" description="Acidic residues" evidence="1">
    <location>
        <begin position="315"/>
        <end position="326"/>
    </location>
</feature>
<gene>
    <name evidence="2" type="ORF">L873DRAFT_1793691</name>
</gene>
<evidence type="ECO:0000313" key="3">
    <source>
        <dbReference type="Proteomes" id="UP000276215"/>
    </source>
</evidence>
<feature type="compositionally biased region" description="Polar residues" evidence="1">
    <location>
        <begin position="268"/>
        <end position="282"/>
    </location>
</feature>
<feature type="compositionally biased region" description="Polar residues" evidence="1">
    <location>
        <begin position="537"/>
        <end position="552"/>
    </location>
</feature>
<feature type="region of interest" description="Disordered" evidence="1">
    <location>
        <begin position="268"/>
        <end position="338"/>
    </location>
</feature>
<dbReference type="AlphaFoldDB" id="A0A3N4J5B7"/>
<feature type="region of interest" description="Disordered" evidence="1">
    <location>
        <begin position="368"/>
        <end position="409"/>
    </location>
</feature>
<name>A0A3N4J5B7_9PEZI</name>
<feature type="compositionally biased region" description="Acidic residues" evidence="1">
    <location>
        <begin position="57"/>
        <end position="68"/>
    </location>
</feature>
<dbReference type="Proteomes" id="UP000276215">
    <property type="component" value="Unassembled WGS sequence"/>
</dbReference>
<accession>A0A3N4J5B7</accession>
<keyword evidence="3" id="KW-1185">Reference proteome</keyword>
<proteinExistence type="predicted"/>
<dbReference type="EMBL" id="ML120454">
    <property type="protein sequence ID" value="RPA93356.1"/>
    <property type="molecule type" value="Genomic_DNA"/>
</dbReference>
<feature type="compositionally biased region" description="Low complexity" evidence="1">
    <location>
        <begin position="140"/>
        <end position="150"/>
    </location>
</feature>
<feature type="region of interest" description="Disordered" evidence="1">
    <location>
        <begin position="1"/>
        <end position="214"/>
    </location>
</feature>
<sequence length="587" mass="61699">MPRALPFSESAAVASEQTTVSKTPANVPVKKRIKGGGFKRKKPGPKKKAVAQRQEESSADEETVESDIQDVVFVAARQVESPDHGGGNGESDREREFDNSAPKTAAGKGKRAAPKTPAPSKSSHTAVKRGPGRPPGSANKTATKAAAKKVTVGHKPITRASAKKKAAVVNEDAGGLDDQGEYYPRDFDDLHEDYKDPSEARKTSPKTTGKRKPAVEIAARGLTARKVAGGILGSSGVYPVEVLSTSSSSEIEKESDNDRLEDEIIAYTNQGGPSQARKTQAKASGKQKAVAHKTVRKMAGGKFPSSAQHAQQSEPEQESEKDDGPEEPGIATTYRKLRTRTIEKGKAVAKKGVRVEIARKMAGGMVPLVAPIASPDRESEQEGEDGDQTEPKFIANWDFSEPSQAPGAQAWTAVNQEAVVYTSRGKVTRGISGMVALSGQTLSGSEAELEGEDAGEVEKPVFNTTSRKRPATSSATQDVKKAAKTFSGVSPGARGSDKPSPDPSTSEEPADNHKGSSPDAENVSINNAGEKSPQHAAMTTTAVGPTDNSDGQSEPEIDSPRRSYGGKSFPGLVALFDAGPPGGFTPE</sequence>
<feature type="region of interest" description="Disordered" evidence="1">
    <location>
        <begin position="441"/>
        <end position="587"/>
    </location>
</feature>
<evidence type="ECO:0000256" key="1">
    <source>
        <dbReference type="SAM" id="MobiDB-lite"/>
    </source>
</evidence>
<organism evidence="2 3">
    <name type="scientific">Choiromyces venosus 120613-1</name>
    <dbReference type="NCBI Taxonomy" id="1336337"/>
    <lineage>
        <taxon>Eukaryota</taxon>
        <taxon>Fungi</taxon>
        <taxon>Dikarya</taxon>
        <taxon>Ascomycota</taxon>
        <taxon>Pezizomycotina</taxon>
        <taxon>Pezizomycetes</taxon>
        <taxon>Pezizales</taxon>
        <taxon>Tuberaceae</taxon>
        <taxon>Choiromyces</taxon>
    </lineage>
</organism>
<feature type="compositionally biased region" description="Polar residues" evidence="1">
    <location>
        <begin position="15"/>
        <end position="24"/>
    </location>
</feature>
<reference evidence="2 3" key="1">
    <citation type="journal article" date="2018" name="Nat. Ecol. Evol.">
        <title>Pezizomycetes genomes reveal the molecular basis of ectomycorrhizal truffle lifestyle.</title>
        <authorList>
            <person name="Murat C."/>
            <person name="Payen T."/>
            <person name="Noel B."/>
            <person name="Kuo A."/>
            <person name="Morin E."/>
            <person name="Chen J."/>
            <person name="Kohler A."/>
            <person name="Krizsan K."/>
            <person name="Balestrini R."/>
            <person name="Da Silva C."/>
            <person name="Montanini B."/>
            <person name="Hainaut M."/>
            <person name="Levati E."/>
            <person name="Barry K.W."/>
            <person name="Belfiori B."/>
            <person name="Cichocki N."/>
            <person name="Clum A."/>
            <person name="Dockter R.B."/>
            <person name="Fauchery L."/>
            <person name="Guy J."/>
            <person name="Iotti M."/>
            <person name="Le Tacon F."/>
            <person name="Lindquist E.A."/>
            <person name="Lipzen A."/>
            <person name="Malagnac F."/>
            <person name="Mello A."/>
            <person name="Molinier V."/>
            <person name="Miyauchi S."/>
            <person name="Poulain J."/>
            <person name="Riccioni C."/>
            <person name="Rubini A."/>
            <person name="Sitrit Y."/>
            <person name="Splivallo R."/>
            <person name="Traeger S."/>
            <person name="Wang M."/>
            <person name="Zifcakova L."/>
            <person name="Wipf D."/>
            <person name="Zambonelli A."/>
            <person name="Paolocci F."/>
            <person name="Nowrousian M."/>
            <person name="Ottonello S."/>
            <person name="Baldrian P."/>
            <person name="Spatafora J.W."/>
            <person name="Henrissat B."/>
            <person name="Nagy L.G."/>
            <person name="Aury J.M."/>
            <person name="Wincker P."/>
            <person name="Grigoriev I.V."/>
            <person name="Bonfante P."/>
            <person name="Martin F.M."/>
        </authorList>
    </citation>
    <scope>NUCLEOTIDE SEQUENCE [LARGE SCALE GENOMIC DNA]</scope>
    <source>
        <strain evidence="2 3">120613-1</strain>
    </source>
</reference>
<feature type="compositionally biased region" description="Polar residues" evidence="1">
    <location>
        <begin position="305"/>
        <end position="314"/>
    </location>
</feature>
<feature type="compositionally biased region" description="Basic residues" evidence="1">
    <location>
        <begin position="29"/>
        <end position="50"/>
    </location>
</feature>
<feature type="compositionally biased region" description="Basic and acidic residues" evidence="1">
    <location>
        <begin position="183"/>
        <end position="202"/>
    </location>
</feature>
<protein>
    <submittedName>
        <fullName evidence="2">Uncharacterized protein</fullName>
    </submittedName>
</protein>